<dbReference type="GO" id="GO:0005576">
    <property type="term" value="C:extracellular region"/>
    <property type="evidence" value="ECO:0007669"/>
    <property type="project" value="TreeGrafter"/>
</dbReference>
<dbReference type="Pfam" id="PF12229">
    <property type="entry name" value="PG_binding_4"/>
    <property type="match status" value="2"/>
</dbReference>
<dbReference type="InterPro" id="IPR022029">
    <property type="entry name" value="YoaR-like_PG-bd"/>
</dbReference>
<feature type="active site" description="Nucleophile" evidence="6">
    <location>
        <position position="439"/>
    </location>
</feature>
<comment type="pathway">
    <text evidence="1 6">Cell wall biogenesis; peptidoglycan biosynthesis.</text>
</comment>
<keyword evidence="8" id="KW-1133">Transmembrane helix</keyword>
<dbReference type="SUPFAM" id="SSF141523">
    <property type="entry name" value="L,D-transpeptidase catalytic domain-like"/>
    <property type="match status" value="1"/>
</dbReference>
<dbReference type="Gene3D" id="2.40.440.10">
    <property type="entry name" value="L,D-transpeptidase catalytic domain-like"/>
    <property type="match status" value="1"/>
</dbReference>
<feature type="region of interest" description="Disordered" evidence="7">
    <location>
        <begin position="476"/>
        <end position="534"/>
    </location>
</feature>
<evidence type="ECO:0000313" key="10">
    <source>
        <dbReference type="EMBL" id="MCC2188434.1"/>
    </source>
</evidence>
<dbReference type="GO" id="GO:0018104">
    <property type="term" value="P:peptidoglycan-protein cross-linking"/>
    <property type="evidence" value="ECO:0007669"/>
    <property type="project" value="TreeGrafter"/>
</dbReference>
<accession>A0AAE3DQA2</accession>
<dbReference type="Pfam" id="PF03734">
    <property type="entry name" value="YkuD"/>
    <property type="match status" value="1"/>
</dbReference>
<dbReference type="Gene3D" id="3.10.20.800">
    <property type="match status" value="1"/>
</dbReference>
<evidence type="ECO:0000256" key="6">
    <source>
        <dbReference type="PROSITE-ProRule" id="PRU01373"/>
    </source>
</evidence>
<evidence type="ECO:0000256" key="3">
    <source>
        <dbReference type="ARBA" id="ARBA00022960"/>
    </source>
</evidence>
<feature type="compositionally biased region" description="Low complexity" evidence="7">
    <location>
        <begin position="490"/>
        <end position="514"/>
    </location>
</feature>
<dbReference type="InterPro" id="IPR038054">
    <property type="entry name" value="LD_TPept-like_central_sf"/>
</dbReference>
<dbReference type="PANTHER" id="PTHR30582">
    <property type="entry name" value="L,D-TRANSPEPTIDASE"/>
    <property type="match status" value="1"/>
</dbReference>
<keyword evidence="5 6" id="KW-0961">Cell wall biogenesis/degradation</keyword>
<dbReference type="GO" id="GO:0008360">
    <property type="term" value="P:regulation of cell shape"/>
    <property type="evidence" value="ECO:0007669"/>
    <property type="project" value="UniProtKB-UniRule"/>
</dbReference>
<evidence type="ECO:0000313" key="11">
    <source>
        <dbReference type="Proteomes" id="UP001197875"/>
    </source>
</evidence>
<dbReference type="Proteomes" id="UP001197875">
    <property type="component" value="Unassembled WGS sequence"/>
</dbReference>
<dbReference type="PROSITE" id="PS52029">
    <property type="entry name" value="LD_TPASE"/>
    <property type="match status" value="1"/>
</dbReference>
<dbReference type="GO" id="GO:0016740">
    <property type="term" value="F:transferase activity"/>
    <property type="evidence" value="ECO:0007669"/>
    <property type="project" value="UniProtKB-KW"/>
</dbReference>
<keyword evidence="8" id="KW-0472">Membrane</keyword>
<dbReference type="InterPro" id="IPR038063">
    <property type="entry name" value="Transpep_catalytic_dom"/>
</dbReference>
<evidence type="ECO:0000256" key="5">
    <source>
        <dbReference type="ARBA" id="ARBA00023316"/>
    </source>
</evidence>
<dbReference type="GO" id="GO:0071972">
    <property type="term" value="F:peptidoglycan L,D-transpeptidase activity"/>
    <property type="evidence" value="ECO:0007669"/>
    <property type="project" value="TreeGrafter"/>
</dbReference>
<evidence type="ECO:0000256" key="1">
    <source>
        <dbReference type="ARBA" id="ARBA00004752"/>
    </source>
</evidence>
<evidence type="ECO:0000259" key="9">
    <source>
        <dbReference type="PROSITE" id="PS52029"/>
    </source>
</evidence>
<gene>
    <name evidence="10" type="ORF">LKD71_01120</name>
</gene>
<evidence type="ECO:0000256" key="4">
    <source>
        <dbReference type="ARBA" id="ARBA00022984"/>
    </source>
</evidence>
<keyword evidence="2" id="KW-0808">Transferase</keyword>
<sequence>MTRSARHARRSRIFILIVSIFLLIMAAAYLAVGVYYKDRFFPGSYINGEDCSGMTVDEVEKRIADSVTDYQITITERGGAEEVIDGSAIDFSYVSTGAVQELQEAQNSFNWMYAFFHPEDHSMVVETSYDESFLKMAMDKLECFQEANITDPEDAYIKENGTSYELVPEVEGNRLNKDKVLTLLSEAASQGLKSVDLEAGDCYEKPSITSKDENLVARYNTLVKYSKMTVTYAFGDSREVLDASTIKSWMTVADNGDVTFSDERISDYVAGLAEKYDTYEKDVPFTTALGETITVNSCDYGWELDQVSEVEKLKEFLLKGESVVREPLWLKMGVARTSNGIGDTYVEIDYTNQRMWFYKDGQLLVDTLVVTGNTSKDMGSPVGIFALYYKETNAILKGEDYKTPVDFWMPFYGGVGIHDAKWRGAFGGNLYQSSGSHGCINTPWANAKTIYENIDAGTPIVCYNAGTNLGQGTQAYEQPAETRNVEQELAGTADASSGTTDGTTAGDSTGSDGTTWDENTGSYDSNGDGVVTIN</sequence>
<keyword evidence="11" id="KW-1185">Reference proteome</keyword>
<evidence type="ECO:0000256" key="7">
    <source>
        <dbReference type="SAM" id="MobiDB-lite"/>
    </source>
</evidence>
<protein>
    <submittedName>
        <fullName evidence="10">L,D-transpeptidase/peptidoglycan binding protein</fullName>
    </submittedName>
</protein>
<feature type="transmembrane region" description="Helical" evidence="8">
    <location>
        <begin position="12"/>
        <end position="36"/>
    </location>
</feature>
<dbReference type="PANTHER" id="PTHR30582:SF33">
    <property type="entry name" value="EXPORTED PROTEIN"/>
    <property type="match status" value="1"/>
</dbReference>
<keyword evidence="4 6" id="KW-0573">Peptidoglycan synthesis</keyword>
<dbReference type="InterPro" id="IPR050979">
    <property type="entry name" value="LD-transpeptidase"/>
</dbReference>
<keyword evidence="8" id="KW-0812">Transmembrane</keyword>
<dbReference type="AlphaFoldDB" id="A0AAE3DQA2"/>
<evidence type="ECO:0000256" key="2">
    <source>
        <dbReference type="ARBA" id="ARBA00022679"/>
    </source>
</evidence>
<feature type="active site" description="Proton donor/acceptor" evidence="6">
    <location>
        <position position="418"/>
    </location>
</feature>
<name>A0AAE3DQA2_9FIRM</name>
<keyword evidence="3 6" id="KW-0133">Cell shape</keyword>
<dbReference type="InterPro" id="IPR005490">
    <property type="entry name" value="LD_TPept_cat_dom"/>
</dbReference>
<dbReference type="EMBL" id="JAJEPR010000001">
    <property type="protein sequence ID" value="MCC2188434.1"/>
    <property type="molecule type" value="Genomic_DNA"/>
</dbReference>
<dbReference type="GO" id="GO:0071555">
    <property type="term" value="P:cell wall organization"/>
    <property type="evidence" value="ECO:0007669"/>
    <property type="project" value="UniProtKB-UniRule"/>
</dbReference>
<organism evidence="10 11">
    <name type="scientific">Fusicatenibacter faecihominis</name>
    <dbReference type="NCBI Taxonomy" id="2881276"/>
    <lineage>
        <taxon>Bacteria</taxon>
        <taxon>Bacillati</taxon>
        <taxon>Bacillota</taxon>
        <taxon>Clostridia</taxon>
        <taxon>Lachnospirales</taxon>
        <taxon>Lachnospiraceae</taxon>
        <taxon>Fusicatenibacter</taxon>
    </lineage>
</organism>
<proteinExistence type="predicted"/>
<reference evidence="10 11" key="1">
    <citation type="submission" date="2021-10" db="EMBL/GenBank/DDBJ databases">
        <title>Anaerobic single-cell dispensing facilitates the cultivation of human gut bacteria.</title>
        <authorList>
            <person name="Afrizal A."/>
        </authorList>
    </citation>
    <scope>NUCLEOTIDE SEQUENCE [LARGE SCALE GENOMIC DNA]</scope>
    <source>
        <strain evidence="10 11">CLA-AA-H277</strain>
    </source>
</reference>
<feature type="domain" description="L,D-TPase catalytic" evidence="9">
    <location>
        <begin position="344"/>
        <end position="463"/>
    </location>
</feature>
<comment type="caution">
    <text evidence="10">The sequence shown here is derived from an EMBL/GenBank/DDBJ whole genome shotgun (WGS) entry which is preliminary data.</text>
</comment>
<dbReference type="RefSeq" id="WP_178046443.1">
    <property type="nucleotide sequence ID" value="NZ_JAJEPR010000001.1"/>
</dbReference>
<feature type="compositionally biased region" description="Polar residues" evidence="7">
    <location>
        <begin position="516"/>
        <end position="525"/>
    </location>
</feature>
<dbReference type="CDD" id="cd16913">
    <property type="entry name" value="YkuD_like"/>
    <property type="match status" value="1"/>
</dbReference>
<evidence type="ECO:0000256" key="8">
    <source>
        <dbReference type="SAM" id="Phobius"/>
    </source>
</evidence>
<dbReference type="SUPFAM" id="SSF143985">
    <property type="entry name" value="L,D-transpeptidase pre-catalytic domain-like"/>
    <property type="match status" value="1"/>
</dbReference>